<dbReference type="Proteomes" id="UP000053732">
    <property type="component" value="Unassembled WGS sequence"/>
</dbReference>
<evidence type="ECO:0000256" key="1">
    <source>
        <dbReference type="SAM" id="MobiDB-lite"/>
    </source>
</evidence>
<evidence type="ECO:0000313" key="3">
    <source>
        <dbReference type="Proteomes" id="UP000053732"/>
    </source>
</evidence>
<keyword evidence="3" id="KW-1185">Reference proteome</keyword>
<sequence>MESFVTARCSVRWTGARGGSVEQGSIPPVTIRVNPIFLDPAQAMSDNPRAHSLGPGLSPAEFREEISTHTPPQPRQIRSMEDGVTCVMGID</sequence>
<reference evidence="2 3" key="1">
    <citation type="journal article" date="2014" name="Nat. Commun.">
        <title>Multiple recent horizontal transfers of a large genomic region in cheese making fungi.</title>
        <authorList>
            <person name="Cheeseman K."/>
            <person name="Ropars J."/>
            <person name="Renault P."/>
            <person name="Dupont J."/>
            <person name="Gouzy J."/>
            <person name="Branca A."/>
            <person name="Abraham A.L."/>
            <person name="Ceppi M."/>
            <person name="Conseiller E."/>
            <person name="Debuchy R."/>
            <person name="Malagnac F."/>
            <person name="Goarin A."/>
            <person name="Silar P."/>
            <person name="Lacoste S."/>
            <person name="Sallet E."/>
            <person name="Bensimon A."/>
            <person name="Giraud T."/>
            <person name="Brygoo Y."/>
        </authorList>
    </citation>
    <scope>NUCLEOTIDE SEQUENCE [LARGE SCALE GENOMIC DNA]</scope>
    <source>
        <strain evidence="3">FM 013</strain>
    </source>
</reference>
<feature type="region of interest" description="Disordered" evidence="1">
    <location>
        <begin position="65"/>
        <end position="91"/>
    </location>
</feature>
<accession>A0A0G4NYF3</accession>
<dbReference type="EMBL" id="HG793135">
    <property type="protein sequence ID" value="CRL19098.1"/>
    <property type="molecule type" value="Genomic_DNA"/>
</dbReference>
<gene>
    <name evidence="2" type="ORF">PCAMFM013_S002g000968</name>
</gene>
<evidence type="ECO:0000313" key="2">
    <source>
        <dbReference type="EMBL" id="CRL19098.1"/>
    </source>
</evidence>
<organism evidence="2 3">
    <name type="scientific">Penicillium camemberti (strain FM 013)</name>
    <dbReference type="NCBI Taxonomy" id="1429867"/>
    <lineage>
        <taxon>Eukaryota</taxon>
        <taxon>Fungi</taxon>
        <taxon>Dikarya</taxon>
        <taxon>Ascomycota</taxon>
        <taxon>Pezizomycotina</taxon>
        <taxon>Eurotiomycetes</taxon>
        <taxon>Eurotiomycetidae</taxon>
        <taxon>Eurotiales</taxon>
        <taxon>Aspergillaceae</taxon>
        <taxon>Penicillium</taxon>
    </lineage>
</organism>
<dbReference type="AlphaFoldDB" id="A0A0G4NYF3"/>
<name>A0A0G4NYF3_PENC3</name>
<protein>
    <submittedName>
        <fullName evidence="2">Str. FM013</fullName>
    </submittedName>
</protein>
<proteinExistence type="predicted"/>